<dbReference type="EMBL" id="WKQG01000001">
    <property type="protein sequence ID" value="MSC67453.1"/>
    <property type="molecule type" value="Genomic_DNA"/>
</dbReference>
<proteinExistence type="predicted"/>
<evidence type="ECO:0000256" key="1">
    <source>
        <dbReference type="SAM" id="MobiDB-lite"/>
    </source>
</evidence>
<evidence type="ECO:0000313" key="2">
    <source>
        <dbReference type="EMBL" id="MSC67453.1"/>
    </source>
</evidence>
<accession>A0A6G1ZV97</accession>
<feature type="region of interest" description="Disordered" evidence="1">
    <location>
        <begin position="34"/>
        <end position="57"/>
    </location>
</feature>
<reference evidence="2" key="1">
    <citation type="journal article" date="2019" name="Nat. Med.">
        <title>A library of human gut bacterial isolates paired with longitudinal multiomics data enables mechanistic microbiome research.</title>
        <authorList>
            <person name="Poyet M."/>
            <person name="Groussin M."/>
            <person name="Gibbons S.M."/>
            <person name="Avila-Pacheco J."/>
            <person name="Jiang X."/>
            <person name="Kearney S.M."/>
            <person name="Perrotta A.R."/>
            <person name="Berdy B."/>
            <person name="Zhao S."/>
            <person name="Lieberman T.D."/>
            <person name="Swanson P.K."/>
            <person name="Smith M."/>
            <person name="Roesemann S."/>
            <person name="Alexander J.E."/>
            <person name="Rich S.A."/>
            <person name="Livny J."/>
            <person name="Vlamakis H."/>
            <person name="Clish C."/>
            <person name="Bullock K."/>
            <person name="Deik A."/>
            <person name="Scott J."/>
            <person name="Pierce K.A."/>
            <person name="Xavier R.J."/>
            <person name="Alm E.J."/>
        </authorList>
    </citation>
    <scope>NUCLEOTIDE SEQUENCE</scope>
    <source>
        <strain evidence="2">BIOML-B7</strain>
    </source>
</reference>
<organism evidence="2">
    <name type="scientific">Faecalibacterium prausnitzii</name>
    <dbReference type="NCBI Taxonomy" id="853"/>
    <lineage>
        <taxon>Bacteria</taxon>
        <taxon>Bacillati</taxon>
        <taxon>Bacillota</taxon>
        <taxon>Clostridia</taxon>
        <taxon>Eubacteriales</taxon>
        <taxon>Oscillospiraceae</taxon>
        <taxon>Faecalibacterium</taxon>
    </lineage>
</organism>
<comment type="caution">
    <text evidence="2">The sequence shown here is derived from an EMBL/GenBank/DDBJ whole genome shotgun (WGS) entry which is preliminary data.</text>
</comment>
<protein>
    <recommendedName>
        <fullName evidence="3">Replication protein</fullName>
    </recommendedName>
</protein>
<dbReference type="RefSeq" id="WP_154252927.1">
    <property type="nucleotide sequence ID" value="NZ_WKQF01000001.1"/>
</dbReference>
<dbReference type="AlphaFoldDB" id="A0A6G1ZV97"/>
<evidence type="ECO:0008006" key="3">
    <source>
        <dbReference type="Google" id="ProtNLM"/>
    </source>
</evidence>
<name>A0A6G1ZV97_9FIRM</name>
<sequence length="293" mass="34589">MIGMRRNYIREKKIICGDSYMAVCLYAITPQERNTRGKKQKKSGERQKARNKMSSLRKKQRKVVANFTKNGFFLSGTFEEVFLPDDFLGCVRETKNYKRRVIAAICKRFKIAREKIKMMLWAVRKGKDGRLHMHGFVECIGLDQIDRREVREMLEDLWRRRIPGTNEYESLGTMNADRIDMKKILGTDQTTQGKYGTVGYIYNHTERVCIETKNLILPEEQVPNDTKWSRKQLRDACGDMQNDAYWWSQRFPGWKLEKSVVYDPGELHQSDQTREDGWEVTEAQCYAILSRKW</sequence>
<gene>
    <name evidence="2" type="ORF">GKD79_00785</name>
</gene>